<sequence>MSENETLILLDFKDNLTNKTFEKETFIRVANLHKKNPLVQINDTIFEGKYDHAMGTNLFFEEIQDVPPAYDPFFKRKPNQYECTFHGIKTINLKQMKIPPPKVEKSEITKDIEFNLDWDYNTLLQKFSDGVLTLHDIIKKKDNDDDQNEKQSDVNITSNKRNDLQENVRSKQPIHDSEAMEIEDQDNHILAETLANSATQDLITYGDDINNEQILEDIDATNLLHDYEKLRKLAFRPVKRKPVLDQMAECDPKYREAYEYHNLEKQILQPCDFFVKEPVSNINEETLSNCVDIDRCVLYGILEKSATKSRVLTKQEKQNVLALDNFDNLSLVGRYYVLKMQVESLEKYFEGKNVADLNRKDKYGRTFLQTLEIYKRLSERVKNRIEEIKSSLDERQVKVEVQDEEPGPSTSNG</sequence>
<gene>
    <name evidence="3" type="ORF">DIABBA_LOCUS6106</name>
</gene>
<dbReference type="GO" id="GO:0006383">
    <property type="term" value="P:transcription by RNA polymerase III"/>
    <property type="evidence" value="ECO:0007669"/>
    <property type="project" value="InterPro"/>
</dbReference>
<dbReference type="Pfam" id="PF10419">
    <property type="entry name" value="TFIIIC_sub6"/>
    <property type="match status" value="1"/>
</dbReference>
<accession>A0A9N9XBD5</accession>
<dbReference type="InterPro" id="IPR042771">
    <property type="entry name" value="GTF3C6-like"/>
</dbReference>
<evidence type="ECO:0000313" key="3">
    <source>
        <dbReference type="EMBL" id="CAG9832646.1"/>
    </source>
</evidence>
<protein>
    <recommendedName>
        <fullName evidence="2">Transcription factor TFIIIC triple barrel domain-containing protein</fullName>
    </recommendedName>
</protein>
<evidence type="ECO:0000256" key="1">
    <source>
        <dbReference type="SAM" id="MobiDB-lite"/>
    </source>
</evidence>
<keyword evidence="4" id="KW-1185">Reference proteome</keyword>
<name>A0A9N9XBD5_DIABA</name>
<dbReference type="GO" id="GO:0000127">
    <property type="term" value="C:transcription factor TFIIIC complex"/>
    <property type="evidence" value="ECO:0007669"/>
    <property type="project" value="TreeGrafter"/>
</dbReference>
<evidence type="ECO:0000313" key="4">
    <source>
        <dbReference type="Proteomes" id="UP001153709"/>
    </source>
</evidence>
<dbReference type="Gene3D" id="2.60.40.4370">
    <property type="match status" value="1"/>
</dbReference>
<organism evidence="3 4">
    <name type="scientific">Diabrotica balteata</name>
    <name type="common">Banded cucumber beetle</name>
    <dbReference type="NCBI Taxonomy" id="107213"/>
    <lineage>
        <taxon>Eukaryota</taxon>
        <taxon>Metazoa</taxon>
        <taxon>Ecdysozoa</taxon>
        <taxon>Arthropoda</taxon>
        <taxon>Hexapoda</taxon>
        <taxon>Insecta</taxon>
        <taxon>Pterygota</taxon>
        <taxon>Neoptera</taxon>
        <taxon>Endopterygota</taxon>
        <taxon>Coleoptera</taxon>
        <taxon>Polyphaga</taxon>
        <taxon>Cucujiformia</taxon>
        <taxon>Chrysomeloidea</taxon>
        <taxon>Chrysomelidae</taxon>
        <taxon>Galerucinae</taxon>
        <taxon>Diabroticina</taxon>
        <taxon>Diabroticites</taxon>
        <taxon>Diabrotica</taxon>
    </lineage>
</organism>
<feature type="domain" description="Transcription factor TFIIIC triple barrel" evidence="2">
    <location>
        <begin position="3"/>
        <end position="98"/>
    </location>
</feature>
<dbReference type="AlphaFoldDB" id="A0A9N9XBD5"/>
<dbReference type="PANTHER" id="PTHR21860:SF2">
    <property type="entry name" value="GENERAL TRANSCRIPTION FACTOR 3C POLYPEPTIDE 6"/>
    <property type="match status" value="1"/>
</dbReference>
<feature type="compositionally biased region" description="Basic and acidic residues" evidence="1">
    <location>
        <begin position="160"/>
        <end position="177"/>
    </location>
</feature>
<feature type="region of interest" description="Disordered" evidence="1">
    <location>
        <begin position="142"/>
        <end position="177"/>
    </location>
</feature>
<proteinExistence type="predicted"/>
<dbReference type="Proteomes" id="UP001153709">
    <property type="component" value="Chromosome 4"/>
</dbReference>
<dbReference type="InterPro" id="IPR019481">
    <property type="entry name" value="TFIIIC_triple_barrel"/>
</dbReference>
<evidence type="ECO:0000259" key="2">
    <source>
        <dbReference type="Pfam" id="PF10419"/>
    </source>
</evidence>
<dbReference type="OrthoDB" id="1877767at2759"/>
<feature type="compositionally biased region" description="Basic and acidic residues" evidence="1">
    <location>
        <begin position="142"/>
        <end position="152"/>
    </location>
</feature>
<dbReference type="PANTHER" id="PTHR21860">
    <property type="entry name" value="TRANSCRIPTION INITIATION FACTOR IIIC TFIIIC , POLYPEPTIDE 6-RELATED"/>
    <property type="match status" value="1"/>
</dbReference>
<dbReference type="EMBL" id="OU898279">
    <property type="protein sequence ID" value="CAG9832646.1"/>
    <property type="molecule type" value="Genomic_DNA"/>
</dbReference>
<reference evidence="3" key="1">
    <citation type="submission" date="2022-01" db="EMBL/GenBank/DDBJ databases">
        <authorList>
            <person name="King R."/>
        </authorList>
    </citation>
    <scope>NUCLEOTIDE SEQUENCE</scope>
</reference>